<gene>
    <name evidence="6" type="ORF">SAMN04487885_102142</name>
</gene>
<dbReference type="PANTHER" id="PTHR43027">
    <property type="entry name" value="DOXORUBICIN RESISTANCE ABC TRANSPORTER PERMEASE PROTEIN DRRC-RELATED"/>
    <property type="match status" value="1"/>
</dbReference>
<dbReference type="AlphaFoldDB" id="A0A1I2JIT1"/>
<dbReference type="Gene3D" id="3.40.1710.10">
    <property type="entry name" value="abc type-2 transporter like domain"/>
    <property type="match status" value="1"/>
</dbReference>
<evidence type="ECO:0000259" key="5">
    <source>
        <dbReference type="Pfam" id="PF12698"/>
    </source>
</evidence>
<evidence type="ECO:0000256" key="3">
    <source>
        <dbReference type="ARBA" id="ARBA00022989"/>
    </source>
</evidence>
<protein>
    <submittedName>
        <fullName evidence="6">ABC-2 family transporter protein</fullName>
    </submittedName>
</protein>
<dbReference type="GO" id="GO:0016020">
    <property type="term" value="C:membrane"/>
    <property type="evidence" value="ECO:0007669"/>
    <property type="project" value="UniProtKB-SubCell"/>
</dbReference>
<keyword evidence="7" id="KW-1185">Reference proteome</keyword>
<dbReference type="PANTHER" id="PTHR43027:SF1">
    <property type="entry name" value="DOXORUBICIN RESISTANCE ABC TRANSPORTER PERMEASE PROTEIN DRRC-RELATED"/>
    <property type="match status" value="1"/>
</dbReference>
<keyword evidence="4" id="KW-0472">Membrane</keyword>
<dbReference type="STRING" id="1529.SAMN04487885_102142"/>
<dbReference type="Proteomes" id="UP000182135">
    <property type="component" value="Unassembled WGS sequence"/>
</dbReference>
<keyword evidence="2" id="KW-0812">Transmembrane</keyword>
<dbReference type="InterPro" id="IPR052902">
    <property type="entry name" value="ABC-2_transporter"/>
</dbReference>
<dbReference type="OrthoDB" id="1897891at2"/>
<reference evidence="6 7" key="1">
    <citation type="submission" date="2016-10" db="EMBL/GenBank/DDBJ databases">
        <authorList>
            <person name="de Groot N.N."/>
        </authorList>
    </citation>
    <scope>NUCLEOTIDE SEQUENCE [LARGE SCALE GENOMIC DNA]</scope>
    <source>
        <strain evidence="6 7">NLAE-zl-G419</strain>
    </source>
</reference>
<evidence type="ECO:0000313" key="6">
    <source>
        <dbReference type="EMBL" id="SFF54775.1"/>
    </source>
</evidence>
<dbReference type="EMBL" id="FOOE01000002">
    <property type="protein sequence ID" value="SFF54775.1"/>
    <property type="molecule type" value="Genomic_DNA"/>
</dbReference>
<evidence type="ECO:0000256" key="1">
    <source>
        <dbReference type="ARBA" id="ARBA00004141"/>
    </source>
</evidence>
<comment type="subcellular location">
    <subcellularLocation>
        <location evidence="1">Membrane</location>
        <topology evidence="1">Multi-pass membrane protein</topology>
    </subcellularLocation>
</comment>
<dbReference type="InterPro" id="IPR013525">
    <property type="entry name" value="ABC2_TM"/>
</dbReference>
<proteinExistence type="predicted"/>
<feature type="domain" description="ABC-2 type transporter transmembrane" evidence="5">
    <location>
        <begin position="22"/>
        <end position="342"/>
    </location>
</feature>
<sequence>MKGLTYIKIQLKNLFSNFQVSILYFIALPLIIGGAMGFMNKSLHGGEFKLDTIKIGIIDEDKSQLSENLVGFLRNDISKDILAVVEDDMDGTIVIPKGYDERIRDFQNVDITIKDNDTSIEKLNTVKSIIDSYHKAIYDSTKGINREEAVEKVKLEGKQQEDPFAFYSVSLIGLVCSMIIFGLSSINAERNEKNFDERILSTPNSKSKILNLKYVTYYIYSFLSILSYCFVYRFLGKAFIGNIEQLLIIIAIASLLITSLIIFLITMFTEKYAKIAAMVLFMIPILGGGMFTPNVSIISKIAPTYYISEVFSSYERKGNMEESIFTIVIIIIAAILLYLASIIKINLRRNKNEAIKPNLG</sequence>
<evidence type="ECO:0000256" key="4">
    <source>
        <dbReference type="ARBA" id="ARBA00023136"/>
    </source>
</evidence>
<evidence type="ECO:0000313" key="7">
    <source>
        <dbReference type="Proteomes" id="UP000182135"/>
    </source>
</evidence>
<organism evidence="6 7">
    <name type="scientific">Clostridium cadaveris</name>
    <dbReference type="NCBI Taxonomy" id="1529"/>
    <lineage>
        <taxon>Bacteria</taxon>
        <taxon>Bacillati</taxon>
        <taxon>Bacillota</taxon>
        <taxon>Clostridia</taxon>
        <taxon>Eubacteriales</taxon>
        <taxon>Clostridiaceae</taxon>
        <taxon>Clostridium</taxon>
    </lineage>
</organism>
<keyword evidence="3" id="KW-1133">Transmembrane helix</keyword>
<evidence type="ECO:0000256" key="2">
    <source>
        <dbReference type="ARBA" id="ARBA00022692"/>
    </source>
</evidence>
<dbReference type="RefSeq" id="WP_027638991.1">
    <property type="nucleotide sequence ID" value="NZ_BAAACD010000024.1"/>
</dbReference>
<name>A0A1I2JIT1_9CLOT</name>
<dbReference type="GO" id="GO:0140359">
    <property type="term" value="F:ABC-type transporter activity"/>
    <property type="evidence" value="ECO:0007669"/>
    <property type="project" value="InterPro"/>
</dbReference>
<dbReference type="Pfam" id="PF12698">
    <property type="entry name" value="ABC2_membrane_3"/>
    <property type="match status" value="1"/>
</dbReference>
<dbReference type="eggNOG" id="COG0842">
    <property type="taxonomic scope" value="Bacteria"/>
</dbReference>
<accession>A0A1I2JIT1</accession>